<dbReference type="PANTHER" id="PTHR12143">
    <property type="entry name" value="PEPTIDE N-GLYCANASE PNGASE -RELATED"/>
    <property type="match status" value="1"/>
</dbReference>
<dbReference type="Gene3D" id="3.30.2080.10">
    <property type="entry name" value="GH92 mannosidase domain"/>
    <property type="match status" value="1"/>
</dbReference>
<dbReference type="EMBL" id="BAQP01000258">
    <property type="protein sequence ID" value="GBQ28314.1"/>
    <property type="molecule type" value="Genomic_DNA"/>
</dbReference>
<accession>A0ABQ0P9U8</accession>
<comment type="caution">
    <text evidence="4">The sequence shown here is derived from an EMBL/GenBank/DDBJ whole genome shotgun (WGS) entry which is preliminary data.</text>
</comment>
<dbReference type="InterPro" id="IPR041371">
    <property type="entry name" value="GH92_N"/>
</dbReference>
<protein>
    <submittedName>
        <fullName evidence="4">Alpha-1,2-mannosidase family protein</fullName>
    </submittedName>
</protein>
<dbReference type="Proteomes" id="UP001060895">
    <property type="component" value="Unassembled WGS sequence"/>
</dbReference>
<dbReference type="InterPro" id="IPR012939">
    <property type="entry name" value="Glyco_hydro_92"/>
</dbReference>
<feature type="domain" description="Glycosyl hydrolase family 92" evidence="2">
    <location>
        <begin position="270"/>
        <end position="722"/>
    </location>
</feature>
<dbReference type="Gene3D" id="1.20.1050.60">
    <property type="entry name" value="alpha-1,2-mannosidase"/>
    <property type="match status" value="1"/>
</dbReference>
<feature type="chain" id="PRO_5047359177" evidence="1">
    <location>
        <begin position="22"/>
        <end position="738"/>
    </location>
</feature>
<feature type="domain" description="Glycosyl hydrolase family 92 N-terminal" evidence="3">
    <location>
        <begin position="33"/>
        <end position="264"/>
    </location>
</feature>
<evidence type="ECO:0000313" key="5">
    <source>
        <dbReference type="Proteomes" id="UP001060895"/>
    </source>
</evidence>
<dbReference type="InterPro" id="IPR014718">
    <property type="entry name" value="GH-type_carb-bd"/>
</dbReference>
<sequence>MTVSRYVVLACALLGLAGVVAGGPARGEDLVDLVHPLIGTGGGPIGYGRTMPVVTPPFGMTGWVAQTRQSGHPGLSYYHKDRSISGFVGTHQAALWMGDYGEVVIMPESGAARSGVAERALPFSHRDEVARPDYYRVVMGPEGRAIRAEMTAAAHAALFRFTFPAGAARRVMVEASRPGYAGGVRVDEAKGEITGYDPRRSDADLGPLKLPQFRGYFVVQFSRPARMSVYPAMPPPDGATDRERGAFATFDPGTDAVEVRVGTSFISVEQARENLRREIPGWDFEAVRRTLHDAWQEKLGRIAVEGLDDAQRHIFYTALYHALLYPRSLSEYGRYYGAFDDRVHEGASYTDFATWDIFRAEFSLLTLVAPERVGGMIQALLQDYRQGGWMPKWPNPSYTNIMIGTHADSLVAEAIGKGFAGFDRSLAWEAVRKDATVPPDGDATNDWRDRKPGTPYEARGGLGHALRLGYIPADRTAEAASSTLDDAYDDWCVAQVAKAVGRRTEYEHFLRRSMDYRTLFNPATGFMQARKLDGSWAGPDAGWTEGGKWVYTFDVLHDVGGLIGLMGGRAALAARLDRYFDGNYDWHSNEPSHHVPYLYDFVGQPWKTQARVREIMRTEYADTVSGLDGDDDCGQMSAWYVFSALGFYPVNPASGVYMIGSPLVSRARLRMADGAVFTVVADRNGADDPYIRSAMLGGAPLPVPMLTYQDMMAARTLHLVMAARPGRWGARWIAPGLR</sequence>
<keyword evidence="1" id="KW-0732">Signal</keyword>
<dbReference type="InterPro" id="IPR050883">
    <property type="entry name" value="PNGase"/>
</dbReference>
<dbReference type="InterPro" id="IPR008928">
    <property type="entry name" value="6-hairpin_glycosidase_sf"/>
</dbReference>
<reference evidence="4" key="1">
    <citation type="submission" date="2013-04" db="EMBL/GenBank/DDBJ databases">
        <title>The genome sequencing project of 58 acetic acid bacteria.</title>
        <authorList>
            <person name="Okamoto-Kainuma A."/>
            <person name="Ishikawa M."/>
            <person name="Umino S."/>
            <person name="Koizumi Y."/>
            <person name="Shiwa Y."/>
            <person name="Yoshikawa H."/>
            <person name="Matsutani M."/>
            <person name="Matsushita K."/>
        </authorList>
    </citation>
    <scope>NUCLEOTIDE SEQUENCE</scope>
    <source>
        <strain evidence="4">DSM 12717</strain>
    </source>
</reference>
<keyword evidence="5" id="KW-1185">Reference proteome</keyword>
<evidence type="ECO:0000259" key="3">
    <source>
        <dbReference type="Pfam" id="PF17678"/>
    </source>
</evidence>
<name>A0ABQ0P9U8_9PROT</name>
<dbReference type="InterPro" id="IPR005887">
    <property type="entry name" value="GH92_a_mannosidase_put"/>
</dbReference>
<gene>
    <name evidence="4" type="ORF">AA12717_2919</name>
</gene>
<dbReference type="Gene3D" id="1.20.1610.10">
    <property type="entry name" value="alpha-1,2-mannosidases domains"/>
    <property type="match status" value="1"/>
</dbReference>
<feature type="signal peptide" evidence="1">
    <location>
        <begin position="1"/>
        <end position="21"/>
    </location>
</feature>
<dbReference type="PANTHER" id="PTHR12143:SF43">
    <property type="entry name" value="PUTATIVE-RELATED"/>
    <property type="match status" value="1"/>
</dbReference>
<evidence type="ECO:0000259" key="2">
    <source>
        <dbReference type="Pfam" id="PF07971"/>
    </source>
</evidence>
<evidence type="ECO:0000313" key="4">
    <source>
        <dbReference type="EMBL" id="GBQ28314.1"/>
    </source>
</evidence>
<dbReference type="Pfam" id="PF07971">
    <property type="entry name" value="Glyco_hydro_92"/>
    <property type="match status" value="1"/>
</dbReference>
<dbReference type="SUPFAM" id="SSF48208">
    <property type="entry name" value="Six-hairpin glycosidases"/>
    <property type="match status" value="1"/>
</dbReference>
<dbReference type="Pfam" id="PF17678">
    <property type="entry name" value="Glyco_hydro_92N"/>
    <property type="match status" value="1"/>
</dbReference>
<proteinExistence type="predicted"/>
<organism evidence="4 5">
    <name type="scientific">Gluconacetobacter sacchari DSM 12717</name>
    <dbReference type="NCBI Taxonomy" id="1307940"/>
    <lineage>
        <taxon>Bacteria</taxon>
        <taxon>Pseudomonadati</taxon>
        <taxon>Pseudomonadota</taxon>
        <taxon>Alphaproteobacteria</taxon>
        <taxon>Acetobacterales</taxon>
        <taxon>Acetobacteraceae</taxon>
        <taxon>Gluconacetobacter</taxon>
    </lineage>
</organism>
<dbReference type="Gene3D" id="2.70.98.10">
    <property type="match status" value="1"/>
</dbReference>
<evidence type="ECO:0000256" key="1">
    <source>
        <dbReference type="SAM" id="SignalP"/>
    </source>
</evidence>
<dbReference type="NCBIfam" id="TIGR01180">
    <property type="entry name" value="aman2_put"/>
    <property type="match status" value="1"/>
</dbReference>